<evidence type="ECO:0008006" key="4">
    <source>
        <dbReference type="Google" id="ProtNLM"/>
    </source>
</evidence>
<comment type="caution">
    <text evidence="2">The sequence shown here is derived from an EMBL/GenBank/DDBJ whole genome shotgun (WGS) entry which is preliminary data.</text>
</comment>
<sequence>MRVFLTTLSLMSFLFLTMPAQAVEYVMTKNNGAKIFICEVRGAGYKVSVTARGNGVYTVLPRGKGTTKVVGNVFAESYEGAARIACGEQ</sequence>
<reference evidence="3" key="1">
    <citation type="submission" date="2017-08" db="EMBL/GenBank/DDBJ databases">
        <title>A dynamic microbial community with high functional redundancy inhabits the cold, oxic subseafloor aquifer.</title>
        <authorList>
            <person name="Tully B.J."/>
            <person name="Wheat C.G."/>
            <person name="Glazer B.T."/>
            <person name="Huber J.A."/>
        </authorList>
    </citation>
    <scope>NUCLEOTIDE SEQUENCE [LARGE SCALE GENOMIC DNA]</scope>
</reference>
<protein>
    <recommendedName>
        <fullName evidence="4">Lysozyme inhibitor</fullName>
    </recommendedName>
</protein>
<feature type="signal peptide" evidence="1">
    <location>
        <begin position="1"/>
        <end position="22"/>
    </location>
</feature>
<dbReference type="AlphaFoldDB" id="A0A2A4SMP8"/>
<dbReference type="Proteomes" id="UP000218113">
    <property type="component" value="Unassembled WGS sequence"/>
</dbReference>
<gene>
    <name evidence="2" type="ORF">COB67_13575</name>
</gene>
<proteinExistence type="predicted"/>
<evidence type="ECO:0000313" key="2">
    <source>
        <dbReference type="EMBL" id="PCI22175.1"/>
    </source>
</evidence>
<evidence type="ECO:0000256" key="1">
    <source>
        <dbReference type="SAM" id="SignalP"/>
    </source>
</evidence>
<dbReference type="EMBL" id="NVSR01000165">
    <property type="protein sequence ID" value="PCI22175.1"/>
    <property type="molecule type" value="Genomic_DNA"/>
</dbReference>
<name>A0A2A4SMP8_9DELT</name>
<evidence type="ECO:0000313" key="3">
    <source>
        <dbReference type="Proteomes" id="UP000218113"/>
    </source>
</evidence>
<organism evidence="2 3">
    <name type="scientific">SAR324 cluster bacterium</name>
    <dbReference type="NCBI Taxonomy" id="2024889"/>
    <lineage>
        <taxon>Bacteria</taxon>
        <taxon>Deltaproteobacteria</taxon>
        <taxon>SAR324 cluster</taxon>
    </lineage>
</organism>
<keyword evidence="1" id="KW-0732">Signal</keyword>
<accession>A0A2A4SMP8</accession>
<feature type="chain" id="PRO_5012720555" description="Lysozyme inhibitor" evidence="1">
    <location>
        <begin position="23"/>
        <end position="89"/>
    </location>
</feature>